<accession>A0ACB0Z5S4</accession>
<protein>
    <submittedName>
        <fullName evidence="1">Uncharacterized protein</fullName>
    </submittedName>
</protein>
<name>A0ACB0Z5S4_MELEN</name>
<sequence>MVARAKSGSPPIKIMKKSEIQSSSNFVEETAFGENLQIGCFDDTFKKFFAYSDSDVIYFDVDSGERIRVYRHNGSIVIGVYFQDNLLLSFTNSPHYFLWNVDTGDQIASINIQLPSDQLALWTYNFDGKYFILAQSIENKKKSQVKTTSSVNENQESSLFEILQLNTTQNSSQKSKVSTRLVAQLENTPPSKAHLAVYSGFFVKCEKRIVKIYAFGEDDEEENEDENLANGTNEDEEMEEDVKRGSNSAVKLPKRREYHIDAKFDVVDQNLVEFKEVVIAGNSLYAVLNIGRVYCWTDFTTRGLSTFNLSHFTLSGYEPTICVSDIGTSFIGFGNTQLYKYNLTASSGVGRWISHEHLLLESPPRSLLLCGDFTKMAVLLRDNTLCFISTSQMQLISRAEVLHVLCLPEQYNTENYRFSITNDPALENELLFVANARLGHIQWIDPLCWQTTRILDIAEENGPPPQDTFNMPKFQWLNTYLVCLSMQMLVSCESSRDNTEKVFVLNFIFLLFSVILPLTGLKLCLASPDMSPG</sequence>
<comment type="caution">
    <text evidence="1">The sequence shown here is derived from an EMBL/GenBank/DDBJ whole genome shotgun (WGS) entry which is preliminary data.</text>
</comment>
<proteinExistence type="predicted"/>
<evidence type="ECO:0000313" key="1">
    <source>
        <dbReference type="EMBL" id="CAK5074331.1"/>
    </source>
</evidence>
<reference evidence="1" key="1">
    <citation type="submission" date="2023-11" db="EMBL/GenBank/DDBJ databases">
        <authorList>
            <person name="Poullet M."/>
        </authorList>
    </citation>
    <scope>NUCLEOTIDE SEQUENCE</scope>
    <source>
        <strain evidence="1">E1834</strain>
    </source>
</reference>
<gene>
    <name evidence="1" type="ORF">MENTE1834_LOCUS21071</name>
</gene>
<evidence type="ECO:0000313" key="2">
    <source>
        <dbReference type="Proteomes" id="UP001497535"/>
    </source>
</evidence>
<organism evidence="1 2">
    <name type="scientific">Meloidogyne enterolobii</name>
    <name type="common">Root-knot nematode worm</name>
    <name type="synonym">Meloidogyne mayaguensis</name>
    <dbReference type="NCBI Taxonomy" id="390850"/>
    <lineage>
        <taxon>Eukaryota</taxon>
        <taxon>Metazoa</taxon>
        <taxon>Ecdysozoa</taxon>
        <taxon>Nematoda</taxon>
        <taxon>Chromadorea</taxon>
        <taxon>Rhabditida</taxon>
        <taxon>Tylenchina</taxon>
        <taxon>Tylenchomorpha</taxon>
        <taxon>Tylenchoidea</taxon>
        <taxon>Meloidogynidae</taxon>
        <taxon>Meloidogyninae</taxon>
        <taxon>Meloidogyne</taxon>
    </lineage>
</organism>
<dbReference type="EMBL" id="CAVMJV010000026">
    <property type="protein sequence ID" value="CAK5074331.1"/>
    <property type="molecule type" value="Genomic_DNA"/>
</dbReference>
<dbReference type="Proteomes" id="UP001497535">
    <property type="component" value="Unassembled WGS sequence"/>
</dbReference>
<keyword evidence="2" id="KW-1185">Reference proteome</keyword>